<dbReference type="InterPro" id="IPR003959">
    <property type="entry name" value="ATPase_AAA_core"/>
</dbReference>
<dbReference type="InterPro" id="IPR008921">
    <property type="entry name" value="DNA_pol3_clamp-load_cplx_C"/>
</dbReference>
<evidence type="ECO:0000313" key="8">
    <source>
        <dbReference type="Proteomes" id="UP000649604"/>
    </source>
</evidence>
<keyword evidence="3" id="KW-0235">DNA replication</keyword>
<proteinExistence type="inferred from homology"/>
<evidence type="ECO:0000256" key="4">
    <source>
        <dbReference type="ARBA" id="ARBA00022741"/>
    </source>
</evidence>
<dbReference type="CDD" id="cd00009">
    <property type="entry name" value="AAA"/>
    <property type="match status" value="1"/>
</dbReference>
<dbReference type="InterPro" id="IPR032423">
    <property type="entry name" value="AAA_assoc_2"/>
</dbReference>
<dbReference type="Gene3D" id="3.40.50.300">
    <property type="entry name" value="P-loop containing nucleotide triphosphate hydrolases"/>
    <property type="match status" value="1"/>
</dbReference>
<dbReference type="Pfam" id="PF16193">
    <property type="entry name" value="AAA_assoc_2"/>
    <property type="match status" value="1"/>
</dbReference>
<dbReference type="InterPro" id="IPR021886">
    <property type="entry name" value="MgsA_C"/>
</dbReference>
<dbReference type="SMART" id="SM00382">
    <property type="entry name" value="AAA"/>
    <property type="match status" value="1"/>
</dbReference>
<dbReference type="GO" id="GO:0000731">
    <property type="term" value="P:DNA synthesis involved in DNA repair"/>
    <property type="evidence" value="ECO:0007669"/>
    <property type="project" value="TreeGrafter"/>
</dbReference>
<dbReference type="InterPro" id="IPR003593">
    <property type="entry name" value="AAA+_ATPase"/>
</dbReference>
<dbReference type="SUPFAM" id="SSF48019">
    <property type="entry name" value="post-AAA+ oligomerization domain-like"/>
    <property type="match status" value="1"/>
</dbReference>
<comment type="caution">
    <text evidence="7">The sequence shown here is derived from an EMBL/GenBank/DDBJ whole genome shotgun (WGS) entry which is preliminary data.</text>
</comment>
<evidence type="ECO:0000256" key="1">
    <source>
        <dbReference type="ARBA" id="ARBA00002393"/>
    </source>
</evidence>
<dbReference type="GO" id="GO:0017116">
    <property type="term" value="F:single-stranded DNA helicase activity"/>
    <property type="evidence" value="ECO:0007669"/>
    <property type="project" value="TreeGrafter"/>
</dbReference>
<dbReference type="Pfam" id="PF12002">
    <property type="entry name" value="MgsA_C"/>
    <property type="match status" value="1"/>
</dbReference>
<evidence type="ECO:0000259" key="6">
    <source>
        <dbReference type="SMART" id="SM00382"/>
    </source>
</evidence>
<dbReference type="EMBL" id="WJJP01000546">
    <property type="protein sequence ID" value="MBD3326237.1"/>
    <property type="molecule type" value="Genomic_DNA"/>
</dbReference>
<organism evidence="7 8">
    <name type="scientific">candidate division KSB3 bacterium</name>
    <dbReference type="NCBI Taxonomy" id="2044937"/>
    <lineage>
        <taxon>Bacteria</taxon>
        <taxon>candidate division KSB3</taxon>
    </lineage>
</organism>
<dbReference type="GO" id="GO:0003677">
    <property type="term" value="F:DNA binding"/>
    <property type="evidence" value="ECO:0007669"/>
    <property type="project" value="InterPro"/>
</dbReference>
<dbReference type="GO" id="GO:0008047">
    <property type="term" value="F:enzyme activator activity"/>
    <property type="evidence" value="ECO:0007669"/>
    <property type="project" value="TreeGrafter"/>
</dbReference>
<dbReference type="CDD" id="cd18139">
    <property type="entry name" value="HLD_clamp_RarA"/>
    <property type="match status" value="1"/>
</dbReference>
<dbReference type="FunFam" id="1.10.3710.10:FF:000004">
    <property type="entry name" value="Putative ATPase, AAA family"/>
    <property type="match status" value="1"/>
</dbReference>
<dbReference type="FunFam" id="3.40.50.300:FF:000137">
    <property type="entry name" value="Replication-associated recombination protein A"/>
    <property type="match status" value="1"/>
</dbReference>
<dbReference type="FunFam" id="1.20.272.10:FF:000001">
    <property type="entry name" value="Putative AAA family ATPase"/>
    <property type="match status" value="1"/>
</dbReference>
<dbReference type="GO" id="GO:0006261">
    <property type="term" value="P:DNA-templated DNA replication"/>
    <property type="evidence" value="ECO:0007669"/>
    <property type="project" value="TreeGrafter"/>
</dbReference>
<name>A0A9D5JXQ3_9BACT</name>
<sequence>MDLFSSHTREKFRQYLPLADRVRPQTLDEFYGQEHILAEGMALHQMIVHDALCSMILWGPPGSGKTTLARIIANTTAAHFVMFSAVLSGVPELRKVIKEAQTQVKLYGKQTILFVDEIHRLNKLQQDAFLPHVEAGEVILIGATTENPSFEVNRALLSRCQVYVLERLSDEAIVKILCRVASDSEKGLGTYAPQIQPDVFEELARQADGDTRIALNYLELIVLNTPLNAEGIRSITRETVYHLLGKKTLQYDKSGEEHYNVISAFIKSLRGSDPDAGVYYLARMLESGEDPMFIARRMVILASEDIGNADSHALVLAVAAMQAVHFVGLPEAQLILSQATVYLALAPKNNAEYRAIRQARRDVRETGALPVPLHLRNAPTHLMKDLGYGNAYKYPHDYEDHWVEQDYLPDTLKGRKYYQDRRSSANSDDLDA</sequence>
<dbReference type="Pfam" id="PF00004">
    <property type="entry name" value="AAA"/>
    <property type="match status" value="1"/>
</dbReference>
<dbReference type="Proteomes" id="UP000649604">
    <property type="component" value="Unassembled WGS sequence"/>
</dbReference>
<keyword evidence="5" id="KW-0067">ATP-binding</keyword>
<dbReference type="InterPro" id="IPR051314">
    <property type="entry name" value="AAA_ATPase_RarA/MGS1/WRNIP1"/>
</dbReference>
<dbReference type="GO" id="GO:0016887">
    <property type="term" value="F:ATP hydrolysis activity"/>
    <property type="evidence" value="ECO:0007669"/>
    <property type="project" value="InterPro"/>
</dbReference>
<evidence type="ECO:0000256" key="3">
    <source>
        <dbReference type="ARBA" id="ARBA00022705"/>
    </source>
</evidence>
<keyword evidence="4" id="KW-0547">Nucleotide-binding</keyword>
<dbReference type="GO" id="GO:0005524">
    <property type="term" value="F:ATP binding"/>
    <property type="evidence" value="ECO:0007669"/>
    <property type="project" value="UniProtKB-KW"/>
</dbReference>
<comment type="similarity">
    <text evidence="2">Belongs to the AAA ATPase family. RarA/MGS1/WRNIP1 subfamily.</text>
</comment>
<evidence type="ECO:0000256" key="2">
    <source>
        <dbReference type="ARBA" id="ARBA00008959"/>
    </source>
</evidence>
<dbReference type="AlphaFoldDB" id="A0A9D5JXQ3"/>
<dbReference type="Gene3D" id="1.10.8.60">
    <property type="match status" value="1"/>
</dbReference>
<reference evidence="7" key="1">
    <citation type="submission" date="2019-11" db="EMBL/GenBank/DDBJ databases">
        <title>Microbial mats filling the niche in hypersaline microbial mats.</title>
        <authorList>
            <person name="Wong H.L."/>
            <person name="Macleod F.I."/>
            <person name="White R.A. III"/>
            <person name="Burns B.P."/>
        </authorList>
    </citation>
    <scope>NUCLEOTIDE SEQUENCE</scope>
    <source>
        <strain evidence="7">Rbin_158</strain>
    </source>
</reference>
<protein>
    <submittedName>
        <fullName evidence="7">AAA family ATPase</fullName>
    </submittedName>
</protein>
<feature type="domain" description="AAA+ ATPase" evidence="6">
    <location>
        <begin position="51"/>
        <end position="168"/>
    </location>
</feature>
<dbReference type="PANTHER" id="PTHR13779">
    <property type="entry name" value="WERNER HELICASE-INTERACTING PROTEIN 1 FAMILY MEMBER"/>
    <property type="match status" value="1"/>
</dbReference>
<dbReference type="InterPro" id="IPR027417">
    <property type="entry name" value="P-loop_NTPase"/>
</dbReference>
<evidence type="ECO:0000256" key="5">
    <source>
        <dbReference type="ARBA" id="ARBA00022840"/>
    </source>
</evidence>
<dbReference type="PANTHER" id="PTHR13779:SF7">
    <property type="entry name" value="ATPASE WRNIP1"/>
    <property type="match status" value="1"/>
</dbReference>
<dbReference type="Gene3D" id="1.20.272.10">
    <property type="match status" value="1"/>
</dbReference>
<evidence type="ECO:0000313" key="7">
    <source>
        <dbReference type="EMBL" id="MBD3326237.1"/>
    </source>
</evidence>
<dbReference type="SUPFAM" id="SSF52540">
    <property type="entry name" value="P-loop containing nucleoside triphosphate hydrolases"/>
    <property type="match status" value="1"/>
</dbReference>
<gene>
    <name evidence="7" type="ORF">GF339_16740</name>
</gene>
<comment type="function">
    <text evidence="1">DNA-dependent ATPase that plays important roles in cellular responses to stalled DNA replication processes.</text>
</comment>
<accession>A0A9D5JXQ3</accession>
<dbReference type="Gene3D" id="1.10.3710.10">
    <property type="entry name" value="DNA polymerase III clamp loader subunits, C-terminal domain"/>
    <property type="match status" value="1"/>
</dbReference>